<dbReference type="STRING" id="660518.SAMN05216218_12510"/>
<evidence type="ECO:0000313" key="4">
    <source>
        <dbReference type="Proteomes" id="UP000199076"/>
    </source>
</evidence>
<dbReference type="InterPro" id="IPR013971">
    <property type="entry name" value="HalX_domain"/>
</dbReference>
<gene>
    <name evidence="3" type="ORF">SAMN05216218_12510</name>
</gene>
<evidence type="ECO:0000259" key="2">
    <source>
        <dbReference type="Pfam" id="PF08663"/>
    </source>
</evidence>
<protein>
    <recommendedName>
        <fullName evidence="2">HalX domain-containing protein</fullName>
    </recommendedName>
</protein>
<proteinExistence type="predicted"/>
<dbReference type="Pfam" id="PF08663">
    <property type="entry name" value="HalX"/>
    <property type="match status" value="1"/>
</dbReference>
<dbReference type="OrthoDB" id="237873at2157"/>
<dbReference type="EMBL" id="FNBK01000025">
    <property type="protein sequence ID" value="SDG33783.1"/>
    <property type="molecule type" value="Genomic_DNA"/>
</dbReference>
<keyword evidence="4" id="KW-1185">Reference proteome</keyword>
<dbReference type="AlphaFoldDB" id="A0A1G7TER5"/>
<feature type="coiled-coil region" evidence="1">
    <location>
        <begin position="115"/>
        <end position="167"/>
    </location>
</feature>
<evidence type="ECO:0000313" key="3">
    <source>
        <dbReference type="EMBL" id="SDG33783.1"/>
    </source>
</evidence>
<name>A0A1G7TER5_9EURY</name>
<reference evidence="4" key="1">
    <citation type="submission" date="2016-10" db="EMBL/GenBank/DDBJ databases">
        <authorList>
            <person name="Varghese N."/>
            <person name="Submissions S."/>
        </authorList>
    </citation>
    <scope>NUCLEOTIDE SEQUENCE [LARGE SCALE GENOMIC DNA]</scope>
    <source>
        <strain evidence="4">IBRC-M 10760</strain>
    </source>
</reference>
<feature type="domain" description="HalX" evidence="2">
    <location>
        <begin position="115"/>
        <end position="170"/>
    </location>
</feature>
<keyword evidence="1" id="KW-0175">Coiled coil</keyword>
<accession>A0A1G7TER5</accession>
<dbReference type="RefSeq" id="WP_092695488.1">
    <property type="nucleotide sequence ID" value="NZ_FNBK01000025.1"/>
</dbReference>
<evidence type="ECO:0000256" key="1">
    <source>
        <dbReference type="SAM" id="Coils"/>
    </source>
</evidence>
<organism evidence="3 4">
    <name type="scientific">Halorientalis regularis</name>
    <dbReference type="NCBI Taxonomy" id="660518"/>
    <lineage>
        <taxon>Archaea</taxon>
        <taxon>Methanobacteriati</taxon>
        <taxon>Methanobacteriota</taxon>
        <taxon>Stenosarchaea group</taxon>
        <taxon>Halobacteria</taxon>
        <taxon>Halobacteriales</taxon>
        <taxon>Haloarculaceae</taxon>
        <taxon>Halorientalis</taxon>
    </lineage>
</organism>
<dbReference type="Proteomes" id="UP000199076">
    <property type="component" value="Unassembled WGS sequence"/>
</dbReference>
<sequence>MDTWNNRVVLVAVGDESRRQTYREWLGEEYDVWTAAGRLDVYEKVGTAVDVVLADEGLLDRDGLSAGTFRDATGGCRVVLLDGGDPGLDPDLTMPDPDPERLASTTERLLVETACERLLAESATLAERKARLERELDAPSRDAVEEYRVARERFQELSRRLDDLVQRADFDWSALFDSRVAGDGAGELTASRAVE</sequence>